<reference evidence="1" key="1">
    <citation type="submission" date="2014-09" db="EMBL/GenBank/DDBJ databases">
        <authorList>
            <person name="Magalhaes I.L.F."/>
            <person name="Oliveira U."/>
            <person name="Santos F.R."/>
            <person name="Vidigal T.H.D.A."/>
            <person name="Brescovit A.D."/>
            <person name="Santos A.J."/>
        </authorList>
    </citation>
    <scope>NUCLEOTIDE SEQUENCE</scope>
    <source>
        <tissue evidence="1">Shoot tissue taken approximately 20 cm above the soil surface</tissue>
    </source>
</reference>
<dbReference type="AlphaFoldDB" id="A0A0A8ZYB7"/>
<accession>A0A0A8ZYB7</accession>
<evidence type="ECO:0000313" key="1">
    <source>
        <dbReference type="EMBL" id="JAD41745.1"/>
    </source>
</evidence>
<name>A0A0A8ZYB7_ARUDO</name>
<dbReference type="EMBL" id="GBRH01256150">
    <property type="protein sequence ID" value="JAD41745.1"/>
    <property type="molecule type" value="Transcribed_RNA"/>
</dbReference>
<proteinExistence type="predicted"/>
<organism evidence="1">
    <name type="scientific">Arundo donax</name>
    <name type="common">Giant reed</name>
    <name type="synonym">Donax arundinaceus</name>
    <dbReference type="NCBI Taxonomy" id="35708"/>
    <lineage>
        <taxon>Eukaryota</taxon>
        <taxon>Viridiplantae</taxon>
        <taxon>Streptophyta</taxon>
        <taxon>Embryophyta</taxon>
        <taxon>Tracheophyta</taxon>
        <taxon>Spermatophyta</taxon>
        <taxon>Magnoliopsida</taxon>
        <taxon>Liliopsida</taxon>
        <taxon>Poales</taxon>
        <taxon>Poaceae</taxon>
        <taxon>PACMAD clade</taxon>
        <taxon>Arundinoideae</taxon>
        <taxon>Arundineae</taxon>
        <taxon>Arundo</taxon>
    </lineage>
</organism>
<reference evidence="1" key="2">
    <citation type="journal article" date="2015" name="Data Brief">
        <title>Shoot transcriptome of the giant reed, Arundo donax.</title>
        <authorList>
            <person name="Barrero R.A."/>
            <person name="Guerrero F.D."/>
            <person name="Moolhuijzen P."/>
            <person name="Goolsby J.A."/>
            <person name="Tidwell J."/>
            <person name="Bellgard S.E."/>
            <person name="Bellgard M.I."/>
        </authorList>
    </citation>
    <scope>NUCLEOTIDE SEQUENCE</scope>
    <source>
        <tissue evidence="1">Shoot tissue taken approximately 20 cm above the soil surface</tissue>
    </source>
</reference>
<sequence length="30" mass="3542">MAYLSFRYTYYSTCHFVCVADIAIHQCAYT</sequence>
<protein>
    <submittedName>
        <fullName evidence="1">Uncharacterized protein</fullName>
    </submittedName>
</protein>